<dbReference type="FunCoup" id="A0A5N4AA38">
    <property type="interactions" value="14"/>
</dbReference>
<dbReference type="Pfam" id="PF01425">
    <property type="entry name" value="Amidase"/>
    <property type="match status" value="1"/>
</dbReference>
<dbReference type="Gene3D" id="3.90.1300.10">
    <property type="entry name" value="Amidase signature (AS) domain"/>
    <property type="match status" value="1"/>
</dbReference>
<evidence type="ECO:0000313" key="3">
    <source>
        <dbReference type="EMBL" id="KAB0794118.1"/>
    </source>
</evidence>
<dbReference type="PIRSF" id="PIRSF001221">
    <property type="entry name" value="Amidase_fungi"/>
    <property type="match status" value="1"/>
</dbReference>
<feature type="domain" description="Amidase" evidence="2">
    <location>
        <begin position="76"/>
        <end position="511"/>
    </location>
</feature>
<dbReference type="AlphaFoldDB" id="A0A5N4AA38"/>
<reference evidence="3 4" key="1">
    <citation type="journal article" date="2018" name="Elife">
        <title>Firefly genomes illuminate parallel origins of bioluminescence in beetles.</title>
        <authorList>
            <person name="Fallon T.R."/>
            <person name="Lower S.E."/>
            <person name="Chang C.H."/>
            <person name="Bessho-Uehara M."/>
            <person name="Martin G.J."/>
            <person name="Bewick A.J."/>
            <person name="Behringer M."/>
            <person name="Debat H.J."/>
            <person name="Wong I."/>
            <person name="Day J.C."/>
            <person name="Suvorov A."/>
            <person name="Silva C.J."/>
            <person name="Stanger-Hall K.F."/>
            <person name="Hall D.W."/>
            <person name="Schmitz R.J."/>
            <person name="Nelson D.R."/>
            <person name="Lewis S.M."/>
            <person name="Shigenobu S."/>
            <person name="Bybee S.M."/>
            <person name="Larracuente A.M."/>
            <person name="Oba Y."/>
            <person name="Weng J.K."/>
        </authorList>
    </citation>
    <scope>NUCLEOTIDE SEQUENCE [LARGE SCALE GENOMIC DNA]</scope>
    <source>
        <strain evidence="3">1611_PpyrPB1</strain>
        <tissue evidence="3">Whole body</tissue>
    </source>
</reference>
<keyword evidence="4" id="KW-1185">Reference proteome</keyword>
<dbReference type="PANTHER" id="PTHR43372:SF2">
    <property type="entry name" value="IP13792P"/>
    <property type="match status" value="1"/>
</dbReference>
<dbReference type="Proteomes" id="UP000327044">
    <property type="component" value="Unassembled WGS sequence"/>
</dbReference>
<feature type="active site" description="Charge relay system" evidence="1">
    <location>
        <position position="137"/>
    </location>
</feature>
<evidence type="ECO:0000259" key="2">
    <source>
        <dbReference type="Pfam" id="PF01425"/>
    </source>
</evidence>
<dbReference type="GO" id="GO:0012505">
    <property type="term" value="C:endomembrane system"/>
    <property type="evidence" value="ECO:0007669"/>
    <property type="project" value="TreeGrafter"/>
</dbReference>
<comment type="caution">
    <text evidence="3">The sequence shown here is derived from an EMBL/GenBank/DDBJ whole genome shotgun (WGS) entry which is preliminary data.</text>
</comment>
<protein>
    <recommendedName>
        <fullName evidence="2">Amidase domain-containing protein</fullName>
    </recommendedName>
</protein>
<gene>
    <name evidence="3" type="ORF">PPYR_13738</name>
</gene>
<accession>A0A5N4AA38</accession>
<dbReference type="InParanoid" id="A0A5N4AA38"/>
<evidence type="ECO:0000313" key="4">
    <source>
        <dbReference type="Proteomes" id="UP000327044"/>
    </source>
</evidence>
<name>A0A5N4AA38_PHOPY</name>
<sequence length="531" mass="58445">MRKCFLLQMTSFVKKGSFLALALLLKILKIFCQFYFIKFYFKKPKRCPTITNPLLLKTASQLSEEIRNRKISSESVVRAYISRVKNVNPILNAVMEDRFEIAIQEAKLVDISLMATNLNLNEVKNNSPLLGVPITIKESIAVENLSNTGGATGLKGVKATEDADVVKLLRISGAIVLLVSTTPEYCVSLETYNKISGTTYNPYDTRRTAGGSSGGEAALISSGASLIGIGSDLIGSVRLPACFCGIWGHKFSREIVSTRGHIPTSEDATFKSMFTFGPLTRYYTDLPLLFNIIVEKNSKSAISLNSPVDLKNVKVCFLKDYSVFRFCRKPEPEILFAINKIVKHLECTCMCKPELIKLPKTGGYSFLYMEKLGSIKGVEDILENYSGNYFKELLLHLIGKSHITFTHTCLGILNCVYRCLGSTDNSDEHVNTIRNQLQDTLGSNGVLLLPTHPTAANFHGGVTSKLYDYGYTAIINILGLPATQCPVGLNSAGLPLGVQVISATCNDRLTLRVAEEIDKLFGGWIPPPFSE</sequence>
<dbReference type="InterPro" id="IPR036928">
    <property type="entry name" value="AS_sf"/>
</dbReference>
<dbReference type="EMBL" id="VVIM01000009">
    <property type="protein sequence ID" value="KAB0794118.1"/>
    <property type="molecule type" value="Genomic_DNA"/>
</dbReference>
<dbReference type="InterPro" id="IPR023631">
    <property type="entry name" value="Amidase_dom"/>
</dbReference>
<proteinExistence type="predicted"/>
<feature type="active site" description="Acyl-ester intermediate" evidence="1">
    <location>
        <position position="236"/>
    </location>
</feature>
<feature type="active site" description="Charge relay system" evidence="1">
    <location>
        <position position="212"/>
    </location>
</feature>
<organism evidence="3 4">
    <name type="scientific">Photinus pyralis</name>
    <name type="common">Common eastern firefly</name>
    <name type="synonym">Lampyris pyralis</name>
    <dbReference type="NCBI Taxonomy" id="7054"/>
    <lineage>
        <taxon>Eukaryota</taxon>
        <taxon>Metazoa</taxon>
        <taxon>Ecdysozoa</taxon>
        <taxon>Arthropoda</taxon>
        <taxon>Hexapoda</taxon>
        <taxon>Insecta</taxon>
        <taxon>Pterygota</taxon>
        <taxon>Neoptera</taxon>
        <taxon>Endopterygota</taxon>
        <taxon>Coleoptera</taxon>
        <taxon>Polyphaga</taxon>
        <taxon>Elateriformia</taxon>
        <taxon>Elateroidea</taxon>
        <taxon>Lampyridae</taxon>
        <taxon>Lampyrinae</taxon>
        <taxon>Photinus</taxon>
    </lineage>
</organism>
<evidence type="ECO:0000256" key="1">
    <source>
        <dbReference type="PIRSR" id="PIRSR001221-1"/>
    </source>
</evidence>
<dbReference type="InterPro" id="IPR052739">
    <property type="entry name" value="FAAH2"/>
</dbReference>
<dbReference type="PANTHER" id="PTHR43372">
    <property type="entry name" value="FATTY-ACID AMIDE HYDROLASE"/>
    <property type="match status" value="1"/>
</dbReference>
<dbReference type="SUPFAM" id="SSF75304">
    <property type="entry name" value="Amidase signature (AS) enzymes"/>
    <property type="match status" value="1"/>
</dbReference>